<dbReference type="RefSeq" id="WP_251409105.1">
    <property type="nucleotide sequence ID" value="NZ_JAMQGM010000007.1"/>
</dbReference>
<organism evidence="1 2">
    <name type="scientific">Streptomyces meridianus</name>
    <dbReference type="NCBI Taxonomy" id="2938945"/>
    <lineage>
        <taxon>Bacteria</taxon>
        <taxon>Bacillati</taxon>
        <taxon>Actinomycetota</taxon>
        <taxon>Actinomycetes</taxon>
        <taxon>Kitasatosporales</taxon>
        <taxon>Streptomycetaceae</taxon>
        <taxon>Streptomyces</taxon>
    </lineage>
</organism>
<gene>
    <name evidence="1" type="ORF">M1E25_03075</name>
</gene>
<accession>A0ABT0X3V9</accession>
<protein>
    <submittedName>
        <fullName evidence="1">Uncharacterized protein</fullName>
    </submittedName>
</protein>
<comment type="caution">
    <text evidence="1">The sequence shown here is derived from an EMBL/GenBank/DDBJ whole genome shotgun (WGS) entry which is preliminary data.</text>
</comment>
<reference evidence="1" key="1">
    <citation type="journal article" date="2023" name="Int. J. Syst. Evol. Microbiol.">
        <title>Streptomyces meridianus sp. nov. isolated from brackish water of the Tagus estuary in Alcochete, Portugal.</title>
        <authorList>
            <person name="Santos J.D.N."/>
            <person name="Klimek D."/>
            <person name="Calusinska M."/>
            <person name="Lobo Da Cunha A."/>
            <person name="Catita J."/>
            <person name="Goncalves H."/>
            <person name="Gonzalez I."/>
            <person name="Reyes F."/>
            <person name="Lage O.M."/>
        </authorList>
    </citation>
    <scope>NUCLEOTIDE SEQUENCE</scope>
    <source>
        <strain evidence="1">MTZ3.1</strain>
    </source>
</reference>
<keyword evidence="2" id="KW-1185">Reference proteome</keyword>
<evidence type="ECO:0000313" key="1">
    <source>
        <dbReference type="EMBL" id="MCM2576347.1"/>
    </source>
</evidence>
<sequence length="64" mass="6581">MTVQLSLVLVLGTAAAGLVRSGQLKPAPGLMAALFGFLLNDTPLAPSIRQVVAAVLGVINQFHL</sequence>
<proteinExistence type="predicted"/>
<dbReference type="EMBL" id="JAMQGM010000007">
    <property type="protein sequence ID" value="MCM2576347.1"/>
    <property type="molecule type" value="Genomic_DNA"/>
</dbReference>
<dbReference type="Proteomes" id="UP001167160">
    <property type="component" value="Unassembled WGS sequence"/>
</dbReference>
<name>A0ABT0X3V9_9ACTN</name>
<evidence type="ECO:0000313" key="2">
    <source>
        <dbReference type="Proteomes" id="UP001167160"/>
    </source>
</evidence>